<dbReference type="Proteomes" id="UP001522868">
    <property type="component" value="Unassembled WGS sequence"/>
</dbReference>
<comment type="caution">
    <text evidence="1">The sequence shown here is derived from an EMBL/GenBank/DDBJ whole genome shotgun (WGS) entry which is preliminary data.</text>
</comment>
<dbReference type="RefSeq" id="WP_248634782.1">
    <property type="nucleotide sequence ID" value="NZ_JALPTH010000016.1"/>
</dbReference>
<reference evidence="1 2" key="1">
    <citation type="submission" date="2022-04" db="EMBL/GenBank/DDBJ databases">
        <title>Streptomyces sp. nov. LCR6-01 isolated from Lichen of Dirinaria sp.</title>
        <authorList>
            <person name="Kanchanasin P."/>
            <person name="Tanasupawat S."/>
            <person name="Phongsopitanun W."/>
        </authorList>
    </citation>
    <scope>NUCLEOTIDE SEQUENCE [LARGE SCALE GENOMIC DNA]</scope>
    <source>
        <strain evidence="1 2">LCR6-01</strain>
    </source>
</reference>
<accession>A0ABT0ICR1</accession>
<evidence type="ECO:0000313" key="1">
    <source>
        <dbReference type="EMBL" id="MCK8679119.1"/>
    </source>
</evidence>
<evidence type="ECO:0000313" key="2">
    <source>
        <dbReference type="Proteomes" id="UP001522868"/>
    </source>
</evidence>
<protein>
    <recommendedName>
        <fullName evidence="3">IrrE N-terminal-like domain-containing protein</fullName>
    </recommendedName>
</protein>
<gene>
    <name evidence="1" type="ORF">M1O15_17315</name>
</gene>
<keyword evidence="2" id="KW-1185">Reference proteome</keyword>
<evidence type="ECO:0008006" key="3">
    <source>
        <dbReference type="Google" id="ProtNLM"/>
    </source>
</evidence>
<name>A0ABT0ICR1_9ACTN</name>
<dbReference type="EMBL" id="JALPTH010000016">
    <property type="protein sequence ID" value="MCK8679119.1"/>
    <property type="molecule type" value="Genomic_DNA"/>
</dbReference>
<sequence length="149" mass="16122">MGFRPPLDVRGLCALLGNHRGRAVRLLPYRFPINGPSGLWMATATTDYIFFQRETTRAHQDHIITHEVGHILAGHHGSRPIADALEGMVPHLSPAAVRRVLQRTGYDEAQEREAELVATIIMEPAGLLGLGAPPAHRVAPALGGGSGRF</sequence>
<organism evidence="1 2">
    <name type="scientific">Streptomyces lichenis</name>
    <dbReference type="NCBI Taxonomy" id="2306967"/>
    <lineage>
        <taxon>Bacteria</taxon>
        <taxon>Bacillati</taxon>
        <taxon>Actinomycetota</taxon>
        <taxon>Actinomycetes</taxon>
        <taxon>Kitasatosporales</taxon>
        <taxon>Streptomycetaceae</taxon>
        <taxon>Streptomyces</taxon>
    </lineage>
</organism>
<proteinExistence type="predicted"/>